<gene>
    <name evidence="1" type="ORF">UX87_C0023G0005</name>
</gene>
<protein>
    <submittedName>
        <fullName evidence="1">Cyclopropane-fatty-acyl-phospholipid synthase superfamily</fullName>
    </submittedName>
</protein>
<dbReference type="EMBL" id="LCNV01000023">
    <property type="protein sequence ID" value="KKU63471.1"/>
    <property type="molecule type" value="Genomic_DNA"/>
</dbReference>
<dbReference type="CDD" id="cd02440">
    <property type="entry name" value="AdoMet_MTases"/>
    <property type="match status" value="1"/>
</dbReference>
<proteinExistence type="predicted"/>
<name>A0A0G1S266_9BACT</name>
<dbReference type="PANTHER" id="PTHR43861">
    <property type="entry name" value="TRANS-ACONITATE 2-METHYLTRANSFERASE-RELATED"/>
    <property type="match status" value="1"/>
</dbReference>
<accession>A0A0G1S266</accession>
<dbReference type="Proteomes" id="UP000034364">
    <property type="component" value="Unassembled WGS sequence"/>
</dbReference>
<comment type="caution">
    <text evidence="1">The sequence shown here is derived from an EMBL/GenBank/DDBJ whole genome shotgun (WGS) entry which is preliminary data.</text>
</comment>
<sequence>MKYFLCYLPPMDPEYHQQSNYFDVSANRFAQNLLSELSPAHELELGALADYLSLPPGSTLIDFGCGSGRVSLYFLERGYHVIGVDVSRKSLNDLEKYYRTHKNPSWGRFESRPTLPSAAKVRAIAGADVLHHVNISRYLPLFHRLLVPGGKIAFSEPNSYHFPWYIHYFTNHIPWSIEKGIMQCSLFNFRRLLRKAGFDSFTVRGHGLLPTPLFNSFPNLCRVNAMRWGNFPLLRLFAFRYLVLAQKH</sequence>
<evidence type="ECO:0000313" key="1">
    <source>
        <dbReference type="EMBL" id="KKU63471.1"/>
    </source>
</evidence>
<reference evidence="1 2" key="1">
    <citation type="journal article" date="2015" name="Nature">
        <title>rRNA introns, odd ribosomes, and small enigmatic genomes across a large radiation of phyla.</title>
        <authorList>
            <person name="Brown C.T."/>
            <person name="Hug L.A."/>
            <person name="Thomas B.C."/>
            <person name="Sharon I."/>
            <person name="Castelle C.J."/>
            <person name="Singh A."/>
            <person name="Wilkins M.J."/>
            <person name="Williams K.H."/>
            <person name="Banfield J.F."/>
        </authorList>
    </citation>
    <scope>NUCLEOTIDE SEQUENCE [LARGE SCALE GENOMIC DNA]</scope>
</reference>
<dbReference type="Gene3D" id="3.40.50.150">
    <property type="entry name" value="Vaccinia Virus protein VP39"/>
    <property type="match status" value="1"/>
</dbReference>
<organism evidence="1 2">
    <name type="scientific">Candidatus Amesbacteria bacterium GW2011_GWA1_47_16</name>
    <dbReference type="NCBI Taxonomy" id="1618353"/>
    <lineage>
        <taxon>Bacteria</taxon>
        <taxon>Candidatus Amesiibacteriota</taxon>
    </lineage>
</organism>
<dbReference type="Pfam" id="PF13489">
    <property type="entry name" value="Methyltransf_23"/>
    <property type="match status" value="1"/>
</dbReference>
<dbReference type="PANTHER" id="PTHR43861:SF1">
    <property type="entry name" value="TRANS-ACONITATE 2-METHYLTRANSFERASE"/>
    <property type="match status" value="1"/>
</dbReference>
<dbReference type="AlphaFoldDB" id="A0A0G1S266"/>
<evidence type="ECO:0000313" key="2">
    <source>
        <dbReference type="Proteomes" id="UP000034364"/>
    </source>
</evidence>
<dbReference type="SUPFAM" id="SSF53335">
    <property type="entry name" value="S-adenosyl-L-methionine-dependent methyltransferases"/>
    <property type="match status" value="1"/>
</dbReference>
<dbReference type="InterPro" id="IPR029063">
    <property type="entry name" value="SAM-dependent_MTases_sf"/>
</dbReference>